<dbReference type="Proteomes" id="UP000180235">
    <property type="component" value="Chromosome"/>
</dbReference>
<evidence type="ECO:0000259" key="9">
    <source>
        <dbReference type="PROSITE" id="PS50165"/>
    </source>
</evidence>
<keyword evidence="5 6" id="KW-0234">DNA repair</keyword>
<dbReference type="STRING" id="1188229.GlitD10_2597"/>
<dbReference type="SUPFAM" id="SSF47781">
    <property type="entry name" value="RuvA domain 2-like"/>
    <property type="match status" value="1"/>
</dbReference>
<dbReference type="OrthoDB" id="9804933at2"/>
<evidence type="ECO:0000313" key="11">
    <source>
        <dbReference type="Proteomes" id="UP000180235"/>
    </source>
</evidence>
<name>A0A1J0AG64_9CYAN</name>
<evidence type="ECO:0000256" key="3">
    <source>
        <dbReference type="ARBA" id="ARBA00022769"/>
    </source>
</evidence>
<dbReference type="KEGG" id="glt:GlitD10_2597"/>
<dbReference type="Pfam" id="PF22920">
    <property type="entry name" value="UvrC_RNaseH"/>
    <property type="match status" value="1"/>
</dbReference>
<dbReference type="SUPFAM" id="SSF82771">
    <property type="entry name" value="GIY-YIG endonuclease"/>
    <property type="match status" value="1"/>
</dbReference>
<dbReference type="InterPro" id="IPR036876">
    <property type="entry name" value="UVR_dom_sf"/>
</dbReference>
<dbReference type="Gene3D" id="3.30.420.340">
    <property type="entry name" value="UvrC, RNAse H endonuclease domain"/>
    <property type="match status" value="1"/>
</dbReference>
<keyword evidence="2 6" id="KW-0227">DNA damage</keyword>
<evidence type="ECO:0000256" key="6">
    <source>
        <dbReference type="HAMAP-Rule" id="MF_00203"/>
    </source>
</evidence>
<organism evidence="10 11">
    <name type="scientific">Gloeomargarita lithophora Alchichica-D10</name>
    <dbReference type="NCBI Taxonomy" id="1188229"/>
    <lineage>
        <taxon>Bacteria</taxon>
        <taxon>Bacillati</taxon>
        <taxon>Cyanobacteriota</taxon>
        <taxon>Cyanophyceae</taxon>
        <taxon>Gloeomargaritales</taxon>
        <taxon>Gloeomargaritaceae</taxon>
        <taxon>Gloeomargarita</taxon>
    </lineage>
</organism>
<dbReference type="EMBL" id="CP017675">
    <property type="protein sequence ID" value="APB34938.1"/>
    <property type="molecule type" value="Genomic_DNA"/>
</dbReference>
<dbReference type="AlphaFoldDB" id="A0A1J0AG64"/>
<proteinExistence type="inferred from homology"/>
<dbReference type="HAMAP" id="MF_00203">
    <property type="entry name" value="UvrC"/>
    <property type="match status" value="1"/>
</dbReference>
<reference evidence="10 11" key="1">
    <citation type="submission" date="2016-10" db="EMBL/GenBank/DDBJ databases">
        <title>Description of Gloeomargarita lithophora gen. nov., sp. nov., a thylakoid-bearing basal-branching cyanobacterium with intracellular carbonates, and proposal for Gloeomargaritales ord. nov.</title>
        <authorList>
            <person name="Moreira D."/>
            <person name="Tavera R."/>
            <person name="Benzerara K."/>
            <person name="Skouri-Panet F."/>
            <person name="Couradeau E."/>
            <person name="Gerard E."/>
            <person name="Loussert C."/>
            <person name="Novelo E."/>
            <person name="Zivanovic Y."/>
            <person name="Lopez-Garcia P."/>
        </authorList>
    </citation>
    <scope>NUCLEOTIDE SEQUENCE [LARGE SCALE GENOMIC DNA]</scope>
    <source>
        <strain evidence="10 11">D10</strain>
    </source>
</reference>
<keyword evidence="3 6" id="KW-0228">DNA excision</keyword>
<dbReference type="InterPro" id="IPR041663">
    <property type="entry name" value="DisA/LigA_HHH"/>
</dbReference>
<keyword evidence="4 6" id="KW-0267">Excision nuclease</keyword>
<dbReference type="InterPro" id="IPR010994">
    <property type="entry name" value="RuvA_2-like"/>
</dbReference>
<gene>
    <name evidence="6 10" type="primary">uvrC</name>
    <name evidence="10" type="ORF">GlitD10_2597</name>
</gene>
<evidence type="ECO:0000259" key="8">
    <source>
        <dbReference type="PROSITE" id="PS50164"/>
    </source>
</evidence>
<dbReference type="GO" id="GO:0009380">
    <property type="term" value="C:excinuclease repair complex"/>
    <property type="evidence" value="ECO:0007669"/>
    <property type="project" value="InterPro"/>
</dbReference>
<dbReference type="SUPFAM" id="SSF46600">
    <property type="entry name" value="C-terminal UvrC-binding domain of UvrB"/>
    <property type="match status" value="1"/>
</dbReference>
<dbReference type="InterPro" id="IPR001943">
    <property type="entry name" value="UVR_dom"/>
</dbReference>
<dbReference type="Pfam" id="PF01541">
    <property type="entry name" value="GIY-YIG"/>
    <property type="match status" value="1"/>
</dbReference>
<dbReference type="GO" id="GO:0005737">
    <property type="term" value="C:cytoplasm"/>
    <property type="evidence" value="ECO:0007669"/>
    <property type="project" value="UniProtKB-SubCell"/>
</dbReference>
<evidence type="ECO:0000313" key="10">
    <source>
        <dbReference type="EMBL" id="APB34938.1"/>
    </source>
</evidence>
<keyword evidence="1 6" id="KW-0963">Cytoplasm</keyword>
<comment type="function">
    <text evidence="6">The UvrABC repair system catalyzes the recognition and processing of DNA lesions. UvrC both incises the 5' and 3' sides of the lesion. The N-terminal half is responsible for the 3' incision and the C-terminal half is responsible for the 5' incision.</text>
</comment>
<dbReference type="Pfam" id="PF02151">
    <property type="entry name" value="UVR"/>
    <property type="match status" value="1"/>
</dbReference>
<dbReference type="GO" id="GO:0006289">
    <property type="term" value="P:nucleotide-excision repair"/>
    <property type="evidence" value="ECO:0007669"/>
    <property type="project" value="UniProtKB-UniRule"/>
</dbReference>
<evidence type="ECO:0000256" key="2">
    <source>
        <dbReference type="ARBA" id="ARBA00022763"/>
    </source>
</evidence>
<dbReference type="Gene3D" id="3.40.1440.10">
    <property type="entry name" value="GIY-YIG endonuclease"/>
    <property type="match status" value="1"/>
</dbReference>
<dbReference type="Pfam" id="PF12826">
    <property type="entry name" value="HHH_2"/>
    <property type="match status" value="1"/>
</dbReference>
<feature type="domain" description="GIY-YIG" evidence="8">
    <location>
        <begin position="22"/>
        <end position="101"/>
    </location>
</feature>
<dbReference type="PROSITE" id="PS50165">
    <property type="entry name" value="UVRC"/>
    <property type="match status" value="1"/>
</dbReference>
<evidence type="ECO:0000256" key="5">
    <source>
        <dbReference type="ARBA" id="ARBA00023204"/>
    </source>
</evidence>
<dbReference type="Gene3D" id="4.10.860.10">
    <property type="entry name" value="UVR domain"/>
    <property type="match status" value="1"/>
</dbReference>
<sequence>MTESPLIYQPERLQQRLAEAPLEPGVYFFKDRLDNILYIGKSKRLRSRLQSYFRNDHRLSPRIALMVQQINEIELIVTDTETEALVLEANLIKQHQPYYNILLKDDKTYPYVCITWSEDYPRIFITRKRRFTHPKDRYYGPYVDTFQLRQTLGLMYRLFPLRQRPKPLFSDRPCLNYQIGRCPGVCQKLINPQEYHQTVDQVAMIFQGRTEELIKKLAEKMQNLAQAMNFEGAAQVRDQIRRLNGLGEQPKVNLPDEDAVLDAVALAMDDQYVCIQLFQMRAGRLVGQLAFFTQRQGDEPGAIIQRVLEEHYTQVEGVEIPPLILVQYDLPESELLGHFLGEKRQSKVKIHTPQRLQKAELINMVMRNAELELNRRQRAIEANLFALNDLAELLNLPDIPHRMEAYDISHLQGTNVVASRVVFIDGQPAKQHYRHYNIKNSQVAPGHSDDFASMAEVITRRFSPWMRDPERATIGDADWPDLVVIDGGKGQLSAVMKVLNVWSFTEQLTVIALAKKQEEVYVPGSSTALVSEPEQPGMQLLRRLRDEAHRFALKFHRQQRSRRYRYSTLAQIPGLGHQRQQQLFAYFHSLDMIQAATAEQLAQVPGIGLRLAQQIYQYFHPQEL</sequence>
<dbReference type="GO" id="GO:0009432">
    <property type="term" value="P:SOS response"/>
    <property type="evidence" value="ECO:0007669"/>
    <property type="project" value="UniProtKB-UniRule"/>
</dbReference>
<dbReference type="InterPro" id="IPR004791">
    <property type="entry name" value="UvrC"/>
</dbReference>
<protein>
    <recommendedName>
        <fullName evidence="6">UvrABC system protein C</fullName>
        <shortName evidence="6">Protein UvrC</shortName>
    </recommendedName>
    <alternativeName>
        <fullName evidence="6">Excinuclease ABC subunit C</fullName>
    </alternativeName>
</protein>
<dbReference type="FunFam" id="3.40.1440.10:FF:000001">
    <property type="entry name" value="UvrABC system protein C"/>
    <property type="match status" value="1"/>
</dbReference>
<dbReference type="InterPro" id="IPR001162">
    <property type="entry name" value="UvrC_RNase_H_dom"/>
</dbReference>
<comment type="similarity">
    <text evidence="6">Belongs to the UvrC family.</text>
</comment>
<dbReference type="NCBIfam" id="TIGR00194">
    <property type="entry name" value="uvrC"/>
    <property type="match status" value="1"/>
</dbReference>
<evidence type="ECO:0000256" key="4">
    <source>
        <dbReference type="ARBA" id="ARBA00022881"/>
    </source>
</evidence>
<dbReference type="Pfam" id="PF08459">
    <property type="entry name" value="UvrC_RNaseH_dom"/>
    <property type="match status" value="1"/>
</dbReference>
<dbReference type="InterPro" id="IPR035901">
    <property type="entry name" value="GIY-YIG_endonuc_sf"/>
</dbReference>
<dbReference type="NCBIfam" id="NF001824">
    <property type="entry name" value="PRK00558.1-5"/>
    <property type="match status" value="1"/>
</dbReference>
<evidence type="ECO:0000259" key="7">
    <source>
        <dbReference type="PROSITE" id="PS50151"/>
    </source>
</evidence>
<dbReference type="InterPro" id="IPR047296">
    <property type="entry name" value="GIY-YIG_UvrC_Cho"/>
</dbReference>
<dbReference type="PANTHER" id="PTHR30562">
    <property type="entry name" value="UVRC/OXIDOREDUCTASE"/>
    <property type="match status" value="1"/>
</dbReference>
<dbReference type="SMART" id="SM00278">
    <property type="entry name" value="HhH1"/>
    <property type="match status" value="2"/>
</dbReference>
<dbReference type="SMART" id="SM00465">
    <property type="entry name" value="GIYc"/>
    <property type="match status" value="1"/>
</dbReference>
<accession>A0A1J0AG64</accession>
<keyword evidence="11" id="KW-1185">Reference proteome</keyword>
<dbReference type="Gene3D" id="1.10.150.20">
    <property type="entry name" value="5' to 3' exonuclease, C-terminal subdomain"/>
    <property type="match status" value="1"/>
</dbReference>
<feature type="domain" description="UvrC family homology region profile" evidence="9">
    <location>
        <begin position="264"/>
        <end position="499"/>
    </location>
</feature>
<dbReference type="InterPro" id="IPR000305">
    <property type="entry name" value="GIY-YIG_endonuc"/>
</dbReference>
<dbReference type="PROSITE" id="PS50151">
    <property type="entry name" value="UVR"/>
    <property type="match status" value="1"/>
</dbReference>
<comment type="subcellular location">
    <subcellularLocation>
        <location evidence="6">Cytoplasm</location>
    </subcellularLocation>
</comment>
<dbReference type="InterPro" id="IPR003583">
    <property type="entry name" value="Hlx-hairpin-Hlx_DNA-bd_motif"/>
</dbReference>
<dbReference type="InterPro" id="IPR038476">
    <property type="entry name" value="UvrC_RNase_H_dom_sf"/>
</dbReference>
<feature type="domain" description="UVR" evidence="7">
    <location>
        <begin position="211"/>
        <end position="246"/>
    </location>
</feature>
<keyword evidence="6" id="KW-0742">SOS response</keyword>
<dbReference type="GO" id="GO:0009381">
    <property type="term" value="F:excinuclease ABC activity"/>
    <property type="evidence" value="ECO:0007669"/>
    <property type="project" value="UniProtKB-UniRule"/>
</dbReference>
<dbReference type="PROSITE" id="PS50164">
    <property type="entry name" value="GIY_YIG"/>
    <property type="match status" value="1"/>
</dbReference>
<dbReference type="CDD" id="cd10434">
    <property type="entry name" value="GIY-YIG_UvrC_Cho"/>
    <property type="match status" value="1"/>
</dbReference>
<dbReference type="PANTHER" id="PTHR30562:SF1">
    <property type="entry name" value="UVRABC SYSTEM PROTEIN C"/>
    <property type="match status" value="1"/>
</dbReference>
<evidence type="ECO:0000256" key="1">
    <source>
        <dbReference type="ARBA" id="ARBA00022490"/>
    </source>
</evidence>
<dbReference type="RefSeq" id="WP_071455306.1">
    <property type="nucleotide sequence ID" value="NZ_CP017675.1"/>
</dbReference>
<dbReference type="InterPro" id="IPR050066">
    <property type="entry name" value="UvrABC_protein_C"/>
</dbReference>
<comment type="subunit">
    <text evidence="6">Interacts with UvrB in an incision complex.</text>
</comment>
<dbReference type="GO" id="GO:0003677">
    <property type="term" value="F:DNA binding"/>
    <property type="evidence" value="ECO:0007669"/>
    <property type="project" value="UniProtKB-UniRule"/>
</dbReference>